<sequence>MAVLLRGRRGTACPGKEKTRCREPGRPQQQRGPSGEWTAGPGAEALEADSDGIADGELDPVTRGFLRSSFDSLKADLQAIRKDLSQELHDLCSDLASIG</sequence>
<feature type="compositionally biased region" description="Basic and acidic residues" evidence="1">
    <location>
        <begin position="15"/>
        <end position="25"/>
    </location>
</feature>
<proteinExistence type="predicted"/>
<protein>
    <submittedName>
        <fullName evidence="2">Uncharacterized protein</fullName>
    </submittedName>
</protein>
<dbReference type="EMBL" id="JANPWB010000006">
    <property type="protein sequence ID" value="KAJ1181385.1"/>
    <property type="molecule type" value="Genomic_DNA"/>
</dbReference>
<gene>
    <name evidence="2" type="ORF">NDU88_006592</name>
</gene>
<comment type="caution">
    <text evidence="2">The sequence shown here is derived from an EMBL/GenBank/DDBJ whole genome shotgun (WGS) entry which is preliminary data.</text>
</comment>
<dbReference type="AlphaFoldDB" id="A0AAV7TY24"/>
<accession>A0AAV7TY24</accession>
<evidence type="ECO:0000256" key="1">
    <source>
        <dbReference type="SAM" id="MobiDB-lite"/>
    </source>
</evidence>
<reference evidence="2" key="1">
    <citation type="journal article" date="2022" name="bioRxiv">
        <title>Sequencing and chromosome-scale assembly of the giantPleurodeles waltlgenome.</title>
        <authorList>
            <person name="Brown T."/>
            <person name="Elewa A."/>
            <person name="Iarovenko S."/>
            <person name="Subramanian E."/>
            <person name="Araus A.J."/>
            <person name="Petzold A."/>
            <person name="Susuki M."/>
            <person name="Suzuki K.-i.T."/>
            <person name="Hayashi T."/>
            <person name="Toyoda A."/>
            <person name="Oliveira C."/>
            <person name="Osipova E."/>
            <person name="Leigh N.D."/>
            <person name="Simon A."/>
            <person name="Yun M.H."/>
        </authorList>
    </citation>
    <scope>NUCLEOTIDE SEQUENCE</scope>
    <source>
        <strain evidence="2">20211129_DDA</strain>
        <tissue evidence="2">Liver</tissue>
    </source>
</reference>
<name>A0AAV7TY24_PLEWA</name>
<keyword evidence="3" id="KW-1185">Reference proteome</keyword>
<evidence type="ECO:0000313" key="3">
    <source>
        <dbReference type="Proteomes" id="UP001066276"/>
    </source>
</evidence>
<organism evidence="2 3">
    <name type="scientific">Pleurodeles waltl</name>
    <name type="common">Iberian ribbed newt</name>
    <dbReference type="NCBI Taxonomy" id="8319"/>
    <lineage>
        <taxon>Eukaryota</taxon>
        <taxon>Metazoa</taxon>
        <taxon>Chordata</taxon>
        <taxon>Craniata</taxon>
        <taxon>Vertebrata</taxon>
        <taxon>Euteleostomi</taxon>
        <taxon>Amphibia</taxon>
        <taxon>Batrachia</taxon>
        <taxon>Caudata</taxon>
        <taxon>Salamandroidea</taxon>
        <taxon>Salamandridae</taxon>
        <taxon>Pleurodelinae</taxon>
        <taxon>Pleurodeles</taxon>
    </lineage>
</organism>
<dbReference type="Proteomes" id="UP001066276">
    <property type="component" value="Chromosome 3_2"/>
</dbReference>
<feature type="region of interest" description="Disordered" evidence="1">
    <location>
        <begin position="1"/>
        <end position="54"/>
    </location>
</feature>
<evidence type="ECO:0000313" key="2">
    <source>
        <dbReference type="EMBL" id="KAJ1181385.1"/>
    </source>
</evidence>